<dbReference type="PROSITE" id="PS50977">
    <property type="entry name" value="HTH_TETR_2"/>
    <property type="match status" value="1"/>
</dbReference>
<dbReference type="SUPFAM" id="SSF46689">
    <property type="entry name" value="Homeodomain-like"/>
    <property type="match status" value="1"/>
</dbReference>
<dbReference type="RefSeq" id="WP_090515776.1">
    <property type="nucleotide sequence ID" value="NZ_CWKH01000001.1"/>
</dbReference>
<proteinExistence type="predicted"/>
<keyword evidence="7" id="KW-1185">Reference proteome</keyword>
<dbReference type="InterPro" id="IPR050109">
    <property type="entry name" value="HTH-type_TetR-like_transc_reg"/>
</dbReference>
<dbReference type="STRING" id="146018.BN2156_02208"/>
<accession>A0A0H5RMZ3</accession>
<evidence type="ECO:0000256" key="4">
    <source>
        <dbReference type="PROSITE-ProRule" id="PRU00335"/>
    </source>
</evidence>
<dbReference type="AlphaFoldDB" id="A0A0H5RMZ3"/>
<dbReference type="Pfam" id="PF21597">
    <property type="entry name" value="TetR_C_43"/>
    <property type="match status" value="1"/>
</dbReference>
<dbReference type="PRINTS" id="PR00455">
    <property type="entry name" value="HTHTETR"/>
</dbReference>
<dbReference type="OrthoDB" id="9795011at2"/>
<dbReference type="GO" id="GO:0003700">
    <property type="term" value="F:DNA-binding transcription factor activity"/>
    <property type="evidence" value="ECO:0007669"/>
    <property type="project" value="TreeGrafter"/>
</dbReference>
<dbReference type="PANTHER" id="PTHR30055:SF234">
    <property type="entry name" value="HTH-TYPE TRANSCRIPTIONAL REGULATOR BETI"/>
    <property type="match status" value="1"/>
</dbReference>
<feature type="domain" description="HTH tetR-type" evidence="5">
    <location>
        <begin position="13"/>
        <end position="72"/>
    </location>
</feature>
<dbReference type="SUPFAM" id="SSF48498">
    <property type="entry name" value="Tetracyclin repressor-like, C-terminal domain"/>
    <property type="match status" value="1"/>
</dbReference>
<keyword evidence="1" id="KW-0805">Transcription regulation</keyword>
<dbReference type="InterPro" id="IPR001647">
    <property type="entry name" value="HTH_TetR"/>
</dbReference>
<evidence type="ECO:0000259" key="5">
    <source>
        <dbReference type="PROSITE" id="PS50977"/>
    </source>
</evidence>
<evidence type="ECO:0000256" key="2">
    <source>
        <dbReference type="ARBA" id="ARBA00023125"/>
    </source>
</evidence>
<dbReference type="Gene3D" id="1.10.357.10">
    <property type="entry name" value="Tetracycline Repressor, domain 2"/>
    <property type="match status" value="1"/>
</dbReference>
<dbReference type="InterPro" id="IPR009057">
    <property type="entry name" value="Homeodomain-like_sf"/>
</dbReference>
<evidence type="ECO:0000313" key="7">
    <source>
        <dbReference type="Proteomes" id="UP000199147"/>
    </source>
</evidence>
<keyword evidence="2 4" id="KW-0238">DNA-binding</keyword>
<protein>
    <submittedName>
        <fullName evidence="6">TetR family transcriptional regulator</fullName>
    </submittedName>
</protein>
<evidence type="ECO:0000256" key="3">
    <source>
        <dbReference type="ARBA" id="ARBA00023163"/>
    </source>
</evidence>
<keyword evidence="3" id="KW-0804">Transcription</keyword>
<feature type="DNA-binding region" description="H-T-H motif" evidence="4">
    <location>
        <begin position="35"/>
        <end position="54"/>
    </location>
</feature>
<dbReference type="EMBL" id="CWKH01000001">
    <property type="protein sequence ID" value="CRZ15348.1"/>
    <property type="molecule type" value="Genomic_DNA"/>
</dbReference>
<dbReference type="InterPro" id="IPR036271">
    <property type="entry name" value="Tet_transcr_reg_TetR-rel_C_sf"/>
</dbReference>
<sequence>MPARTTRRRTDAYANESRIVAAARQVFAAHGAAATLTQIAAHAGVGNATLYRHFPNRQALAAAVYEDAFATEVEPVILALIDSDAPREAFIDVIERLAELMYLQRPLLPSLDHLTELTSRLFNRKRELLETLVTQGQAAGDLRADLTVDDVPTFVAMVTAASVALDQPSELRRRYLSLMLDALNPADAQPLPPLPDPSG</sequence>
<name>A0A0H5RMZ3_9MYCO</name>
<dbReference type="Proteomes" id="UP000199147">
    <property type="component" value="Unassembled WGS sequence"/>
</dbReference>
<organism evidence="6 7">
    <name type="scientific">Mycolicibacterium neworleansense</name>
    <dbReference type="NCBI Taxonomy" id="146018"/>
    <lineage>
        <taxon>Bacteria</taxon>
        <taxon>Bacillati</taxon>
        <taxon>Actinomycetota</taxon>
        <taxon>Actinomycetes</taxon>
        <taxon>Mycobacteriales</taxon>
        <taxon>Mycobacteriaceae</taxon>
        <taxon>Mycolicibacterium</taxon>
    </lineage>
</organism>
<gene>
    <name evidence="6" type="ORF">BN2156_02208</name>
</gene>
<reference evidence="7" key="1">
    <citation type="submission" date="2015-07" db="EMBL/GenBank/DDBJ databases">
        <authorList>
            <person name="Urmite Genomes"/>
        </authorList>
    </citation>
    <scope>NUCLEOTIDE SEQUENCE [LARGE SCALE GENOMIC DNA]</scope>
    <source>
        <strain evidence="7">type strain: ATCC 49404</strain>
    </source>
</reference>
<dbReference type="InterPro" id="IPR049445">
    <property type="entry name" value="TetR_SbtR-like_C"/>
</dbReference>
<dbReference type="PANTHER" id="PTHR30055">
    <property type="entry name" value="HTH-TYPE TRANSCRIPTIONAL REGULATOR RUTR"/>
    <property type="match status" value="1"/>
</dbReference>
<evidence type="ECO:0000256" key="1">
    <source>
        <dbReference type="ARBA" id="ARBA00023015"/>
    </source>
</evidence>
<dbReference type="GO" id="GO:0000976">
    <property type="term" value="F:transcription cis-regulatory region binding"/>
    <property type="evidence" value="ECO:0007669"/>
    <property type="project" value="TreeGrafter"/>
</dbReference>
<evidence type="ECO:0000313" key="6">
    <source>
        <dbReference type="EMBL" id="CRZ15348.1"/>
    </source>
</evidence>
<dbReference type="Pfam" id="PF00440">
    <property type="entry name" value="TetR_N"/>
    <property type="match status" value="1"/>
</dbReference>